<feature type="region of interest" description="Disordered" evidence="1">
    <location>
        <begin position="15"/>
        <end position="37"/>
    </location>
</feature>
<name>A0A917UDC5_9ACTN</name>
<gene>
    <name evidence="3" type="ORF">GCM10007977_088660</name>
</gene>
<dbReference type="PANTHER" id="PTHR30383:SF5">
    <property type="entry name" value="SGNH HYDROLASE-TYPE ESTERASE DOMAIN-CONTAINING PROTEIN"/>
    <property type="match status" value="1"/>
</dbReference>
<dbReference type="SUPFAM" id="SSF50370">
    <property type="entry name" value="Ricin B-like lectins"/>
    <property type="match status" value="1"/>
</dbReference>
<dbReference type="Pfam" id="PF00652">
    <property type="entry name" value="Ricin_B_lectin"/>
    <property type="match status" value="1"/>
</dbReference>
<sequence>MVAFVSPAVPLTPKRRKTSLRLDGPAPRQAPDEGDTSMHRSRILAALAAAATAATLTLAAPATVAHAESNGGVRVMPLGDSITDGFNVPGGYRINLWQRLASGGYTVDFVGSGFNGPASLGDHDHEGHSGWRIDQIDANIVGWLQTYTPRTVLLHIGTNDMNQNYDVANAPNRLSALIDKIRATAPAVELFVAQITPETDATLEARVRAYNAAVPGIVAQKGPRTHLVDMHSALTTADLADGVHPNAGGYDKMAARWFSALQSVPGSLSALTVPPVGTPVSIVNPQSGRCMDVSGVSQTPGAQVHIWDCHGGVNQVWTRTAAGELRIYNGTRCLDINGNGTADGTKVQIWDCNGTTAQRFTFNADGSIAGAGSGKCVDVTSSGTANGTKIQLYTCNGTGAQRWSVR</sequence>
<evidence type="ECO:0000313" key="4">
    <source>
        <dbReference type="Proteomes" id="UP000642070"/>
    </source>
</evidence>
<protein>
    <submittedName>
        <fullName evidence="3">Lipase</fullName>
    </submittedName>
</protein>
<dbReference type="CDD" id="cd23418">
    <property type="entry name" value="beta-trefoil_Ricin_XLN-like"/>
    <property type="match status" value="1"/>
</dbReference>
<proteinExistence type="predicted"/>
<evidence type="ECO:0000313" key="3">
    <source>
        <dbReference type="EMBL" id="GGM73282.1"/>
    </source>
</evidence>
<dbReference type="GO" id="GO:0004622">
    <property type="term" value="F:phosphatidylcholine lysophospholipase activity"/>
    <property type="evidence" value="ECO:0007669"/>
    <property type="project" value="TreeGrafter"/>
</dbReference>
<evidence type="ECO:0000259" key="2">
    <source>
        <dbReference type="SMART" id="SM00458"/>
    </source>
</evidence>
<dbReference type="InterPro" id="IPR000772">
    <property type="entry name" value="Ricin_B_lectin"/>
</dbReference>
<organism evidence="3 4">
    <name type="scientific">Dactylosporangium sucinum</name>
    <dbReference type="NCBI Taxonomy" id="1424081"/>
    <lineage>
        <taxon>Bacteria</taxon>
        <taxon>Bacillati</taxon>
        <taxon>Actinomycetota</taxon>
        <taxon>Actinomycetes</taxon>
        <taxon>Micromonosporales</taxon>
        <taxon>Micromonosporaceae</taxon>
        <taxon>Dactylosporangium</taxon>
    </lineage>
</organism>
<evidence type="ECO:0000256" key="1">
    <source>
        <dbReference type="SAM" id="MobiDB-lite"/>
    </source>
</evidence>
<dbReference type="SMART" id="SM00458">
    <property type="entry name" value="RICIN"/>
    <property type="match status" value="1"/>
</dbReference>
<dbReference type="PANTHER" id="PTHR30383">
    <property type="entry name" value="THIOESTERASE 1/PROTEASE 1/LYSOPHOSPHOLIPASE L1"/>
    <property type="match status" value="1"/>
</dbReference>
<dbReference type="InterPro" id="IPR051532">
    <property type="entry name" value="Ester_Hydrolysis_Enzymes"/>
</dbReference>
<dbReference type="InterPro" id="IPR013830">
    <property type="entry name" value="SGNH_hydro"/>
</dbReference>
<dbReference type="EMBL" id="BMPI01000066">
    <property type="protein sequence ID" value="GGM73282.1"/>
    <property type="molecule type" value="Genomic_DNA"/>
</dbReference>
<dbReference type="Gene3D" id="2.80.10.50">
    <property type="match status" value="2"/>
</dbReference>
<accession>A0A917UDC5</accession>
<dbReference type="AlphaFoldDB" id="A0A917UDC5"/>
<dbReference type="PROSITE" id="PS50231">
    <property type="entry name" value="RICIN_B_LECTIN"/>
    <property type="match status" value="1"/>
</dbReference>
<reference evidence="3" key="2">
    <citation type="submission" date="2020-09" db="EMBL/GenBank/DDBJ databases">
        <authorList>
            <person name="Sun Q."/>
            <person name="Ohkuma M."/>
        </authorList>
    </citation>
    <scope>NUCLEOTIDE SEQUENCE</scope>
    <source>
        <strain evidence="3">JCM 19831</strain>
    </source>
</reference>
<dbReference type="InterPro" id="IPR036514">
    <property type="entry name" value="SGNH_hydro_sf"/>
</dbReference>
<dbReference type="CDD" id="cd01833">
    <property type="entry name" value="XynB_like"/>
    <property type="match status" value="1"/>
</dbReference>
<dbReference type="Proteomes" id="UP000642070">
    <property type="component" value="Unassembled WGS sequence"/>
</dbReference>
<feature type="domain" description="Ricin B lectin" evidence="2">
    <location>
        <begin position="277"/>
        <end position="406"/>
    </location>
</feature>
<dbReference type="SUPFAM" id="SSF52266">
    <property type="entry name" value="SGNH hydrolase"/>
    <property type="match status" value="1"/>
</dbReference>
<dbReference type="InterPro" id="IPR035992">
    <property type="entry name" value="Ricin_B-like_lectins"/>
</dbReference>
<dbReference type="Gene3D" id="3.40.50.1110">
    <property type="entry name" value="SGNH hydrolase"/>
    <property type="match status" value="1"/>
</dbReference>
<reference evidence="3" key="1">
    <citation type="journal article" date="2014" name="Int. J. Syst. Evol. Microbiol.">
        <title>Complete genome sequence of Corynebacterium casei LMG S-19264T (=DSM 44701T), isolated from a smear-ripened cheese.</title>
        <authorList>
            <consortium name="US DOE Joint Genome Institute (JGI-PGF)"/>
            <person name="Walter F."/>
            <person name="Albersmeier A."/>
            <person name="Kalinowski J."/>
            <person name="Ruckert C."/>
        </authorList>
    </citation>
    <scope>NUCLEOTIDE SEQUENCE</scope>
    <source>
        <strain evidence="3">JCM 19831</strain>
    </source>
</reference>
<keyword evidence="4" id="KW-1185">Reference proteome</keyword>
<dbReference type="Pfam" id="PF13472">
    <property type="entry name" value="Lipase_GDSL_2"/>
    <property type="match status" value="1"/>
</dbReference>
<comment type="caution">
    <text evidence="3">The sequence shown here is derived from an EMBL/GenBank/DDBJ whole genome shotgun (WGS) entry which is preliminary data.</text>
</comment>